<dbReference type="EMBL" id="JARKIE010000012">
    <property type="protein sequence ID" value="KAJ7703519.1"/>
    <property type="molecule type" value="Genomic_DNA"/>
</dbReference>
<reference evidence="7" key="1">
    <citation type="submission" date="2023-03" db="EMBL/GenBank/DDBJ databases">
        <title>Massive genome expansion in bonnet fungi (Mycena s.s.) driven by repeated elements and novel gene families across ecological guilds.</title>
        <authorList>
            <consortium name="Lawrence Berkeley National Laboratory"/>
            <person name="Harder C.B."/>
            <person name="Miyauchi S."/>
            <person name="Viragh M."/>
            <person name="Kuo A."/>
            <person name="Thoen E."/>
            <person name="Andreopoulos B."/>
            <person name="Lu D."/>
            <person name="Skrede I."/>
            <person name="Drula E."/>
            <person name="Henrissat B."/>
            <person name="Morin E."/>
            <person name="Kohler A."/>
            <person name="Barry K."/>
            <person name="LaButti K."/>
            <person name="Morin E."/>
            <person name="Salamov A."/>
            <person name="Lipzen A."/>
            <person name="Mereny Z."/>
            <person name="Hegedus B."/>
            <person name="Baldrian P."/>
            <person name="Stursova M."/>
            <person name="Weitz H."/>
            <person name="Taylor A."/>
            <person name="Grigoriev I.V."/>
            <person name="Nagy L.G."/>
            <person name="Martin F."/>
            <person name="Kauserud H."/>
        </authorList>
    </citation>
    <scope>NUCLEOTIDE SEQUENCE</scope>
    <source>
        <strain evidence="7">CBHHK067</strain>
    </source>
</reference>
<comment type="similarity">
    <text evidence="1 5">Belongs to the peptidase S8 family.</text>
</comment>
<organism evidence="7 8">
    <name type="scientific">Mycena rosella</name>
    <name type="common">Pink bonnet</name>
    <name type="synonym">Agaricus rosellus</name>
    <dbReference type="NCBI Taxonomy" id="1033263"/>
    <lineage>
        <taxon>Eukaryota</taxon>
        <taxon>Fungi</taxon>
        <taxon>Dikarya</taxon>
        <taxon>Basidiomycota</taxon>
        <taxon>Agaricomycotina</taxon>
        <taxon>Agaricomycetes</taxon>
        <taxon>Agaricomycetidae</taxon>
        <taxon>Agaricales</taxon>
        <taxon>Marasmiineae</taxon>
        <taxon>Mycenaceae</taxon>
        <taxon>Mycena</taxon>
    </lineage>
</organism>
<dbReference type="InterPro" id="IPR023828">
    <property type="entry name" value="Peptidase_S8_Ser-AS"/>
</dbReference>
<feature type="active site" description="Charge relay system" evidence="5">
    <location>
        <position position="243"/>
    </location>
</feature>
<dbReference type="InterPro" id="IPR015500">
    <property type="entry name" value="Peptidase_S8_subtilisin-rel"/>
</dbReference>
<evidence type="ECO:0000256" key="3">
    <source>
        <dbReference type="ARBA" id="ARBA00022801"/>
    </source>
</evidence>
<keyword evidence="4 5" id="KW-0720">Serine protease</keyword>
<dbReference type="PROSITE" id="PS51892">
    <property type="entry name" value="SUBTILASE"/>
    <property type="match status" value="1"/>
</dbReference>
<feature type="domain" description="Peptidase S8/S53" evidence="6">
    <location>
        <begin position="24"/>
        <end position="276"/>
    </location>
</feature>
<dbReference type="GO" id="GO:0005615">
    <property type="term" value="C:extracellular space"/>
    <property type="evidence" value="ECO:0007669"/>
    <property type="project" value="TreeGrafter"/>
</dbReference>
<evidence type="ECO:0000313" key="7">
    <source>
        <dbReference type="EMBL" id="KAJ7703519.1"/>
    </source>
</evidence>
<dbReference type="GO" id="GO:0006508">
    <property type="term" value="P:proteolysis"/>
    <property type="evidence" value="ECO:0007669"/>
    <property type="project" value="UniProtKB-KW"/>
</dbReference>
<dbReference type="Proteomes" id="UP001221757">
    <property type="component" value="Unassembled WGS sequence"/>
</dbReference>
<dbReference type="PANTHER" id="PTHR43806">
    <property type="entry name" value="PEPTIDASE S8"/>
    <property type="match status" value="1"/>
</dbReference>
<dbReference type="InterPro" id="IPR036852">
    <property type="entry name" value="Peptidase_S8/S53_dom_sf"/>
</dbReference>
<keyword evidence="8" id="KW-1185">Reference proteome</keyword>
<accession>A0AAD7GQK6</accession>
<dbReference type="PANTHER" id="PTHR43806:SF11">
    <property type="entry name" value="CEREVISIN-RELATED"/>
    <property type="match status" value="1"/>
</dbReference>
<dbReference type="InterPro" id="IPR000209">
    <property type="entry name" value="Peptidase_S8/S53_dom"/>
</dbReference>
<name>A0AAD7GQK6_MYCRO</name>
<evidence type="ECO:0000259" key="6">
    <source>
        <dbReference type="Pfam" id="PF00082"/>
    </source>
</evidence>
<evidence type="ECO:0000256" key="4">
    <source>
        <dbReference type="ARBA" id="ARBA00022825"/>
    </source>
</evidence>
<dbReference type="Gene3D" id="3.40.50.200">
    <property type="entry name" value="Peptidase S8/S53 domain"/>
    <property type="match status" value="1"/>
</dbReference>
<proteinExistence type="inferred from homology"/>
<dbReference type="PROSITE" id="PS00138">
    <property type="entry name" value="SUBTILASE_SER"/>
    <property type="match status" value="1"/>
</dbReference>
<evidence type="ECO:0000313" key="8">
    <source>
        <dbReference type="Proteomes" id="UP001221757"/>
    </source>
</evidence>
<gene>
    <name evidence="7" type="ORF">B0H17DRAFT_1127155</name>
</gene>
<evidence type="ECO:0000256" key="1">
    <source>
        <dbReference type="ARBA" id="ARBA00011073"/>
    </source>
</evidence>
<evidence type="ECO:0000256" key="5">
    <source>
        <dbReference type="PROSITE-ProRule" id="PRU01240"/>
    </source>
</evidence>
<feature type="active site" description="Charge relay system" evidence="5">
    <location>
        <position position="32"/>
    </location>
</feature>
<comment type="caution">
    <text evidence="7">The sequence shown here is derived from an EMBL/GenBank/DDBJ whole genome shotgun (WGS) entry which is preliminary data.</text>
</comment>
<feature type="active site" description="Charge relay system" evidence="5">
    <location>
        <position position="64"/>
    </location>
</feature>
<dbReference type="PRINTS" id="PR00723">
    <property type="entry name" value="SUBTILISIN"/>
</dbReference>
<keyword evidence="3 5" id="KW-0378">Hydrolase</keyword>
<dbReference type="AlphaFoldDB" id="A0AAD7GQK6"/>
<sequence length="301" mass="31972">MDTSDATRDWPFLIVELTAQAAQRTVSIYVLDLGVQPNHAEFGNRAQSGVDFDEGSDTDDTDGHGARCSLCHSFLPRSLILYSVDRGCGLWVGHIAHSRLNRSNHPRQVASQRQSLSADAIAQAVDNAIDGFLNFKRNANANPAAIISLIIETLASPGLEFTFTQAIKQGIHIMTAAGNKTLDQPCDNFRVSKERGTNQHRFPSAGEPGSNFGPCVEIYAGGRSVQTAGITSDTAITTQDGTSFAAPQVAGLIANKILLSGNKTPAEMKAEILSEAITGKIVGLESGSVNKIAQLLANLLA</sequence>
<dbReference type="GO" id="GO:0004252">
    <property type="term" value="F:serine-type endopeptidase activity"/>
    <property type="evidence" value="ECO:0007669"/>
    <property type="project" value="UniProtKB-UniRule"/>
</dbReference>
<protein>
    <submittedName>
        <fullName evidence="7">Peptidase S8/S53 domain-containing protein</fullName>
    </submittedName>
</protein>
<evidence type="ECO:0000256" key="2">
    <source>
        <dbReference type="ARBA" id="ARBA00022670"/>
    </source>
</evidence>
<dbReference type="Pfam" id="PF00082">
    <property type="entry name" value="Peptidase_S8"/>
    <property type="match status" value="1"/>
</dbReference>
<keyword evidence="2 5" id="KW-0645">Protease</keyword>
<dbReference type="InterPro" id="IPR050131">
    <property type="entry name" value="Peptidase_S8_subtilisin-like"/>
</dbReference>
<dbReference type="SUPFAM" id="SSF52743">
    <property type="entry name" value="Subtilisin-like"/>
    <property type="match status" value="1"/>
</dbReference>